<feature type="compositionally biased region" description="Low complexity" evidence="1">
    <location>
        <begin position="356"/>
        <end position="366"/>
    </location>
</feature>
<feature type="compositionally biased region" description="Gly residues" evidence="1">
    <location>
        <begin position="283"/>
        <end position="294"/>
    </location>
</feature>
<keyword evidence="2" id="KW-0472">Membrane</keyword>
<evidence type="ECO:0000313" key="5">
    <source>
        <dbReference type="Proteomes" id="UP001603978"/>
    </source>
</evidence>
<evidence type="ECO:0000313" key="4">
    <source>
        <dbReference type="EMBL" id="MFG1703955.1"/>
    </source>
</evidence>
<feature type="region of interest" description="Disordered" evidence="1">
    <location>
        <begin position="280"/>
        <end position="322"/>
    </location>
</feature>
<feature type="region of interest" description="Disordered" evidence="1">
    <location>
        <begin position="336"/>
        <end position="366"/>
    </location>
</feature>
<evidence type="ECO:0000256" key="3">
    <source>
        <dbReference type="SAM" id="SignalP"/>
    </source>
</evidence>
<reference evidence="4 5" key="1">
    <citation type="submission" date="2024-10" db="EMBL/GenBank/DDBJ databases">
        <authorList>
            <person name="Topkara A.R."/>
            <person name="Saygin H."/>
        </authorList>
    </citation>
    <scope>NUCLEOTIDE SEQUENCE [LARGE SCALE GENOMIC DNA]</scope>
    <source>
        <strain evidence="4 5">M3C6</strain>
    </source>
</reference>
<comment type="caution">
    <text evidence="4">The sequence shown here is derived from an EMBL/GenBank/DDBJ whole genome shotgun (WGS) entry which is preliminary data.</text>
</comment>
<protein>
    <submittedName>
        <fullName evidence="4">Uncharacterized protein</fullName>
    </submittedName>
</protein>
<organism evidence="4 5">
    <name type="scientific">Nonomuraea marmarensis</name>
    <dbReference type="NCBI Taxonomy" id="3351344"/>
    <lineage>
        <taxon>Bacteria</taxon>
        <taxon>Bacillati</taxon>
        <taxon>Actinomycetota</taxon>
        <taxon>Actinomycetes</taxon>
        <taxon>Streptosporangiales</taxon>
        <taxon>Streptosporangiaceae</taxon>
        <taxon>Nonomuraea</taxon>
    </lineage>
</organism>
<keyword evidence="5" id="KW-1185">Reference proteome</keyword>
<dbReference type="EMBL" id="JBICRM010000006">
    <property type="protein sequence ID" value="MFG1703955.1"/>
    <property type="molecule type" value="Genomic_DNA"/>
</dbReference>
<gene>
    <name evidence="4" type="ORF">ACFLIM_12250</name>
</gene>
<feature type="compositionally biased region" description="Low complexity" evidence="1">
    <location>
        <begin position="295"/>
        <end position="306"/>
    </location>
</feature>
<dbReference type="RefSeq" id="WP_393164627.1">
    <property type="nucleotide sequence ID" value="NZ_JBICRM010000006.1"/>
</dbReference>
<feature type="signal peptide" evidence="3">
    <location>
        <begin position="1"/>
        <end position="24"/>
    </location>
</feature>
<keyword evidence="2" id="KW-0812">Transmembrane</keyword>
<feature type="transmembrane region" description="Helical" evidence="2">
    <location>
        <begin position="408"/>
        <end position="427"/>
    </location>
</feature>
<feature type="chain" id="PRO_5045340955" evidence="3">
    <location>
        <begin position="25"/>
        <end position="439"/>
    </location>
</feature>
<dbReference type="Proteomes" id="UP001603978">
    <property type="component" value="Unassembled WGS sequence"/>
</dbReference>
<evidence type="ECO:0000256" key="2">
    <source>
        <dbReference type="SAM" id="Phobius"/>
    </source>
</evidence>
<name>A0ABW7A9D7_9ACTN</name>
<proteinExistence type="predicted"/>
<evidence type="ECO:0000256" key="1">
    <source>
        <dbReference type="SAM" id="MobiDB-lite"/>
    </source>
</evidence>
<keyword evidence="3" id="KW-0732">Signal</keyword>
<accession>A0ABW7A9D7</accession>
<keyword evidence="2" id="KW-1133">Transmembrane helix</keyword>
<sequence length="439" mass="41290">MMRRGWIIAGALILAAVPSVPVAAAGVSLVLERVNGSDGAGKWVRTGDTQRFRVRLNGMAKGAKVAVAASPVEALSEVACAPSRATRPAATPAPASAAAAAPSATAATAATGATGAAPATGMGAAVTAGAAKTAPLSAIGSAGSGSVASGAAAGGARVGGATAAAGALAVHALAVVGTPAFTSTVMPGTRVCTLGNVSGEQAVDVTLTAPAGAKKVVLAAAARMRSASGDGLTTMSKTAVSRVRGAVTGEAATFTGQAVRVQPKHGNSAGAQAAKVSQSAGAGSAGTGSTGIGSAGAESAGTGLAGQESAGVADSGGLTLPRAAPQQTLPAVSPQALTGAPEAVGTPGVPEAGTMAGAPAAGSAPSVPAPLDAEAARGIAPLPWEVAASAKRMVRPAGGASPLEGPKGLPVVAGGIGVLLGALWWIGTVQRGRKGRKVL</sequence>